<dbReference type="AlphaFoldDB" id="A0AAJ6YKL5"/>
<proteinExistence type="predicted"/>
<reference evidence="3" key="1">
    <citation type="submission" date="2025-08" db="UniProtKB">
        <authorList>
            <consortium name="RefSeq"/>
        </authorList>
    </citation>
    <scope>IDENTIFICATION</scope>
</reference>
<name>A0AAJ6YKL5_9HYME</name>
<gene>
    <name evidence="3" type="primary">LOC105363733</name>
</gene>
<evidence type="ECO:0000313" key="3">
    <source>
        <dbReference type="RefSeq" id="XP_011499796.1"/>
    </source>
</evidence>
<dbReference type="Proteomes" id="UP000695007">
    <property type="component" value="Unplaced"/>
</dbReference>
<feature type="region of interest" description="Disordered" evidence="1">
    <location>
        <begin position="1"/>
        <end position="136"/>
    </location>
</feature>
<evidence type="ECO:0000256" key="1">
    <source>
        <dbReference type="SAM" id="MobiDB-lite"/>
    </source>
</evidence>
<protein>
    <submittedName>
        <fullName evidence="3">Uncharacterized protein LOC105363733</fullName>
    </submittedName>
</protein>
<organism evidence="2 3">
    <name type="scientific">Ceratosolen solmsi marchali</name>
    <dbReference type="NCBI Taxonomy" id="326594"/>
    <lineage>
        <taxon>Eukaryota</taxon>
        <taxon>Metazoa</taxon>
        <taxon>Ecdysozoa</taxon>
        <taxon>Arthropoda</taxon>
        <taxon>Hexapoda</taxon>
        <taxon>Insecta</taxon>
        <taxon>Pterygota</taxon>
        <taxon>Neoptera</taxon>
        <taxon>Endopterygota</taxon>
        <taxon>Hymenoptera</taxon>
        <taxon>Apocrita</taxon>
        <taxon>Proctotrupomorpha</taxon>
        <taxon>Chalcidoidea</taxon>
        <taxon>Agaonidae</taxon>
        <taxon>Agaoninae</taxon>
        <taxon>Ceratosolen</taxon>
    </lineage>
</organism>
<evidence type="ECO:0000313" key="2">
    <source>
        <dbReference type="Proteomes" id="UP000695007"/>
    </source>
</evidence>
<keyword evidence="2" id="KW-1185">Reference proteome</keyword>
<feature type="compositionally biased region" description="Polar residues" evidence="1">
    <location>
        <begin position="72"/>
        <end position="87"/>
    </location>
</feature>
<feature type="compositionally biased region" description="Low complexity" evidence="1">
    <location>
        <begin position="88"/>
        <end position="99"/>
    </location>
</feature>
<dbReference type="GeneID" id="105363733"/>
<accession>A0AAJ6YKL5</accession>
<dbReference type="RefSeq" id="XP_011499796.1">
    <property type="nucleotide sequence ID" value="XM_011501494.1"/>
</dbReference>
<feature type="compositionally biased region" description="Polar residues" evidence="1">
    <location>
        <begin position="49"/>
        <end position="61"/>
    </location>
</feature>
<dbReference type="KEGG" id="csol:105363733"/>
<sequence>MAEPPLQAQQRSQGQRYFFARQEQQTSTAAPAPYPASGWKPDGPAFNLPQPQQRQHQTSTAYGLPRGEPEASGNQYVPPQAKSSLLPQRQQAQSFASQRLNGFERQTQARAPRPQEHYNAPQAQYGAPEYSTTEFPDSTEFDEATTVVGLPDSEPESLDSGNEFDDIEANGQARWAQQPQERGQYFVALPDGRLQRVRYVSRQDLEAMRYFAKIRAENVEPLRGPIYAYAPLQKLEVTPGSLQSVPVSGLSVTAVDAKPQKLVAPKVDIKPLAQLQYQHDNQARPTSPTNAGYATYTSDYQVPTNFEERYILAFP</sequence>